<dbReference type="InterPro" id="IPR029044">
    <property type="entry name" value="Nucleotide-diphossugar_trans"/>
</dbReference>
<dbReference type="SUPFAM" id="SSF53448">
    <property type="entry name" value="Nucleotide-diphospho-sugar transferases"/>
    <property type="match status" value="1"/>
</dbReference>
<evidence type="ECO:0000313" key="3">
    <source>
        <dbReference type="Proteomes" id="UP000231542"/>
    </source>
</evidence>
<name>A0A2H0YY59_9BACT</name>
<evidence type="ECO:0000313" key="2">
    <source>
        <dbReference type="EMBL" id="PIS42673.1"/>
    </source>
</evidence>
<sequence length="283" mass="31970">MNKKERLRLTITLRKDLLSYLDQTIDGNKIRNRSHAIEYILGQSLGPKIKKAVILAGGKGIQMRPLTYEMPKAMIPVHGKPILQHILESLRDDGITDITIFYGHLGKMILDHFGDGLKYGVKISYVKEKEQAGTGGSVRQLKNRFADAFILIYGDVLANLNYLDFIEFHKLHNGLASVALSSLEDPSEFGVVGLHGSKIVSFQEKPGKNPTLSRLVSAGIYILEPEITNYIPQKGYISLEQDVLPDLVKKNKIFGFPFEGKWFDVSTPEIYERVIKEWKENKK</sequence>
<dbReference type="Pfam" id="PF00483">
    <property type="entry name" value="NTP_transferase"/>
    <property type="match status" value="1"/>
</dbReference>
<organism evidence="2 3">
    <name type="scientific">Candidatus Kerfeldbacteria bacterium CG08_land_8_20_14_0_20_40_16</name>
    <dbReference type="NCBI Taxonomy" id="2014244"/>
    <lineage>
        <taxon>Bacteria</taxon>
        <taxon>Candidatus Kerfeldiibacteriota</taxon>
    </lineage>
</organism>
<dbReference type="CDD" id="cd04181">
    <property type="entry name" value="NTP_transferase"/>
    <property type="match status" value="1"/>
</dbReference>
<gene>
    <name evidence="2" type="ORF">COT24_02360</name>
</gene>
<comment type="caution">
    <text evidence="2">The sequence shown here is derived from an EMBL/GenBank/DDBJ whole genome shotgun (WGS) entry which is preliminary data.</text>
</comment>
<dbReference type="EMBL" id="PEXU01000029">
    <property type="protein sequence ID" value="PIS42673.1"/>
    <property type="molecule type" value="Genomic_DNA"/>
</dbReference>
<dbReference type="PANTHER" id="PTHR22572">
    <property type="entry name" value="SUGAR-1-PHOSPHATE GUANYL TRANSFERASE"/>
    <property type="match status" value="1"/>
</dbReference>
<dbReference type="Proteomes" id="UP000231542">
    <property type="component" value="Unassembled WGS sequence"/>
</dbReference>
<accession>A0A2H0YY59</accession>
<dbReference type="InterPro" id="IPR005835">
    <property type="entry name" value="NTP_transferase_dom"/>
</dbReference>
<protein>
    <recommendedName>
        <fullName evidence="1">Nucleotidyl transferase domain-containing protein</fullName>
    </recommendedName>
</protein>
<proteinExistence type="predicted"/>
<reference evidence="2 3" key="1">
    <citation type="submission" date="2017-09" db="EMBL/GenBank/DDBJ databases">
        <title>Depth-based differentiation of microbial function through sediment-hosted aquifers and enrichment of novel symbionts in the deep terrestrial subsurface.</title>
        <authorList>
            <person name="Probst A.J."/>
            <person name="Ladd B."/>
            <person name="Jarett J.K."/>
            <person name="Geller-Mcgrath D.E."/>
            <person name="Sieber C.M."/>
            <person name="Emerson J.B."/>
            <person name="Anantharaman K."/>
            <person name="Thomas B.C."/>
            <person name="Malmstrom R."/>
            <person name="Stieglmeier M."/>
            <person name="Klingl A."/>
            <person name="Woyke T."/>
            <person name="Ryan C.M."/>
            <person name="Banfield J.F."/>
        </authorList>
    </citation>
    <scope>NUCLEOTIDE SEQUENCE [LARGE SCALE GENOMIC DNA]</scope>
    <source>
        <strain evidence="2">CG08_land_8_20_14_0_20_40_16</strain>
    </source>
</reference>
<evidence type="ECO:0000259" key="1">
    <source>
        <dbReference type="Pfam" id="PF00483"/>
    </source>
</evidence>
<dbReference type="Gene3D" id="3.90.550.10">
    <property type="entry name" value="Spore Coat Polysaccharide Biosynthesis Protein SpsA, Chain A"/>
    <property type="match status" value="1"/>
</dbReference>
<dbReference type="InterPro" id="IPR050486">
    <property type="entry name" value="Mannose-1P_guanyltransferase"/>
</dbReference>
<feature type="domain" description="Nucleotidyl transferase" evidence="1">
    <location>
        <begin position="51"/>
        <end position="276"/>
    </location>
</feature>
<dbReference type="AlphaFoldDB" id="A0A2H0YY59"/>